<dbReference type="InterPro" id="IPR010987">
    <property type="entry name" value="Glutathione-S-Trfase_C-like"/>
</dbReference>
<protein>
    <submittedName>
        <fullName evidence="4">Unnamed protein product</fullName>
    </submittedName>
</protein>
<feature type="domain" description="GST N-terminal" evidence="2">
    <location>
        <begin position="44"/>
        <end position="123"/>
    </location>
</feature>
<organism evidence="4 5">
    <name type="scientific">Aspergillus oryzae</name>
    <name type="common">Yellow koji mold</name>
    <dbReference type="NCBI Taxonomy" id="5062"/>
    <lineage>
        <taxon>Eukaryota</taxon>
        <taxon>Fungi</taxon>
        <taxon>Dikarya</taxon>
        <taxon>Ascomycota</taxon>
        <taxon>Pezizomycotina</taxon>
        <taxon>Eurotiomycetes</taxon>
        <taxon>Eurotiomycetidae</taxon>
        <taxon>Eurotiales</taxon>
        <taxon>Aspergillaceae</taxon>
        <taxon>Aspergillus</taxon>
        <taxon>Aspergillus subgen. Circumdati</taxon>
    </lineage>
</organism>
<feature type="domain" description="GST C-terminal" evidence="3">
    <location>
        <begin position="129"/>
        <end position="252"/>
    </location>
</feature>
<dbReference type="InterPro" id="IPR036249">
    <property type="entry name" value="Thioredoxin-like_sf"/>
</dbReference>
<dbReference type="InterPro" id="IPR004045">
    <property type="entry name" value="Glutathione_S-Trfase_N"/>
</dbReference>
<dbReference type="SFLD" id="SFLDS00019">
    <property type="entry name" value="Glutathione_Transferase_(cytos"/>
    <property type="match status" value="1"/>
</dbReference>
<evidence type="ECO:0000313" key="5">
    <source>
        <dbReference type="Proteomes" id="UP001165205"/>
    </source>
</evidence>
<dbReference type="SFLD" id="SFLDG00358">
    <property type="entry name" value="Main_(cytGST)"/>
    <property type="match status" value="1"/>
</dbReference>
<dbReference type="Pfam" id="PF13409">
    <property type="entry name" value="GST_N_2"/>
    <property type="match status" value="1"/>
</dbReference>
<name>A0AAN4YUZ9_ASPOZ</name>
<dbReference type="PROSITE" id="PS50405">
    <property type="entry name" value="GST_CTER"/>
    <property type="match status" value="1"/>
</dbReference>
<dbReference type="InterPro" id="IPR036282">
    <property type="entry name" value="Glutathione-S-Trfase_C_sf"/>
</dbReference>
<comment type="caution">
    <text evidence="4">The sequence shown here is derived from an EMBL/GenBank/DDBJ whole genome shotgun (WGS) entry which is preliminary data.</text>
</comment>
<dbReference type="Gene3D" id="1.20.1050.10">
    <property type="match status" value="1"/>
</dbReference>
<dbReference type="PANTHER" id="PTHR44051">
    <property type="entry name" value="GLUTATHIONE S-TRANSFERASE-RELATED"/>
    <property type="match status" value="1"/>
</dbReference>
<comment type="similarity">
    <text evidence="1">Belongs to the GST superfamily.</text>
</comment>
<evidence type="ECO:0000259" key="2">
    <source>
        <dbReference type="PROSITE" id="PS50404"/>
    </source>
</evidence>
<dbReference type="PANTHER" id="PTHR44051:SF9">
    <property type="entry name" value="GLUTATHIONE S-TRANSFERASE 1"/>
    <property type="match status" value="1"/>
</dbReference>
<dbReference type="SUPFAM" id="SSF52833">
    <property type="entry name" value="Thioredoxin-like"/>
    <property type="match status" value="1"/>
</dbReference>
<dbReference type="InterPro" id="IPR004046">
    <property type="entry name" value="GST_C"/>
</dbReference>
<reference evidence="4" key="1">
    <citation type="submission" date="2023-04" db="EMBL/GenBank/DDBJ databases">
        <title>Aspergillus oryzae NBRC 4228.</title>
        <authorList>
            <person name="Ichikawa N."/>
            <person name="Sato H."/>
            <person name="Tonouchi N."/>
        </authorList>
    </citation>
    <scope>NUCLEOTIDE SEQUENCE</scope>
    <source>
        <strain evidence="4">NBRC 4228</strain>
    </source>
</reference>
<dbReference type="EMBL" id="BSYA01000233">
    <property type="protein sequence ID" value="GMG37301.1"/>
    <property type="molecule type" value="Genomic_DNA"/>
</dbReference>
<dbReference type="SFLD" id="SFLDG01150">
    <property type="entry name" value="Main.1:_Beta-like"/>
    <property type="match status" value="1"/>
</dbReference>
<gene>
    <name evidence="4" type="ORF">Aory04_001219000</name>
</gene>
<sequence>MDLDTLWQQHNIEKPRQKVLKEITSHTFVTSLYHAHVSENPTTMTLTVHHLNISQSERVVWLCEELAIDYELKTYKRAPLLAPPEYKALHPQGTAPIIQDGDLTLAESGACIEYICHKHGGGKLFLPPTHPAYADFLYWWHWSNGTFMPTIMQTMSLRALNASRDSFQMTLTNSRFKKAFAALNERLRGNQWLAGSNFTVADVMVVFVLTTVRYWVPYSLEEYENVVKYLKRVSEREGYQKAMKKCEPELELALGVEPPTKE</sequence>
<dbReference type="SUPFAM" id="SSF47616">
    <property type="entry name" value="GST C-terminal domain-like"/>
    <property type="match status" value="1"/>
</dbReference>
<evidence type="ECO:0000259" key="3">
    <source>
        <dbReference type="PROSITE" id="PS50405"/>
    </source>
</evidence>
<evidence type="ECO:0000313" key="4">
    <source>
        <dbReference type="EMBL" id="GMG37301.1"/>
    </source>
</evidence>
<evidence type="ECO:0000256" key="1">
    <source>
        <dbReference type="ARBA" id="ARBA00007409"/>
    </source>
</evidence>
<dbReference type="Proteomes" id="UP001165205">
    <property type="component" value="Unassembled WGS sequence"/>
</dbReference>
<dbReference type="PROSITE" id="PS50404">
    <property type="entry name" value="GST_NTER"/>
    <property type="match status" value="1"/>
</dbReference>
<dbReference type="CDD" id="cd03046">
    <property type="entry name" value="GST_N_GTT1_like"/>
    <property type="match status" value="1"/>
</dbReference>
<dbReference type="Pfam" id="PF00043">
    <property type="entry name" value="GST_C"/>
    <property type="match status" value="1"/>
</dbReference>
<dbReference type="AlphaFoldDB" id="A0AAN4YUZ9"/>
<dbReference type="InterPro" id="IPR040079">
    <property type="entry name" value="Glutathione_S-Trfase"/>
</dbReference>
<dbReference type="Gene3D" id="3.40.30.10">
    <property type="entry name" value="Glutaredoxin"/>
    <property type="match status" value="1"/>
</dbReference>
<accession>A0AAN4YUZ9</accession>
<proteinExistence type="inferred from homology"/>